<evidence type="ECO:0000313" key="4">
    <source>
        <dbReference type="Proteomes" id="UP000738325"/>
    </source>
</evidence>
<name>A0A9P6RLN0_9FUNG</name>
<evidence type="ECO:0008006" key="5">
    <source>
        <dbReference type="Google" id="ProtNLM"/>
    </source>
</evidence>
<dbReference type="AlphaFoldDB" id="A0A9P6RLN0"/>
<accession>A0A9P6RLN0</accession>
<feature type="chain" id="PRO_5040444892" description="Secreted protein" evidence="2">
    <location>
        <begin position="28"/>
        <end position="236"/>
    </location>
</feature>
<dbReference type="Proteomes" id="UP000738325">
    <property type="component" value="Unassembled WGS sequence"/>
</dbReference>
<reference evidence="3" key="1">
    <citation type="journal article" date="2020" name="Fungal Divers.">
        <title>Resolving the Mortierellaceae phylogeny through synthesis of multi-gene phylogenetics and phylogenomics.</title>
        <authorList>
            <person name="Vandepol N."/>
            <person name="Liber J."/>
            <person name="Desiro A."/>
            <person name="Na H."/>
            <person name="Kennedy M."/>
            <person name="Barry K."/>
            <person name="Grigoriev I.V."/>
            <person name="Miller A.N."/>
            <person name="O'Donnell K."/>
            <person name="Stajich J.E."/>
            <person name="Bonito G."/>
        </authorList>
    </citation>
    <scope>NUCLEOTIDE SEQUENCE</scope>
    <source>
        <strain evidence="3">REB-010B</strain>
    </source>
</reference>
<keyword evidence="4" id="KW-1185">Reference proteome</keyword>
<dbReference type="PANTHER" id="PTHR35559">
    <property type="entry name" value="CHITIN-BINDING TYPE-4 DOMAIN-CONTAINING PROTEIN"/>
    <property type="match status" value="1"/>
</dbReference>
<organism evidence="3 4">
    <name type="scientific">Dissophora globulifera</name>
    <dbReference type="NCBI Taxonomy" id="979702"/>
    <lineage>
        <taxon>Eukaryota</taxon>
        <taxon>Fungi</taxon>
        <taxon>Fungi incertae sedis</taxon>
        <taxon>Mucoromycota</taxon>
        <taxon>Mortierellomycotina</taxon>
        <taxon>Mortierellomycetes</taxon>
        <taxon>Mortierellales</taxon>
        <taxon>Mortierellaceae</taxon>
        <taxon>Dissophora</taxon>
    </lineage>
</organism>
<dbReference type="EMBL" id="JAAAIP010000211">
    <property type="protein sequence ID" value="KAG0322468.1"/>
    <property type="molecule type" value="Genomic_DNA"/>
</dbReference>
<feature type="signal peptide" evidence="2">
    <location>
        <begin position="1"/>
        <end position="27"/>
    </location>
</feature>
<comment type="caution">
    <text evidence="3">The sequence shown here is derived from an EMBL/GenBank/DDBJ whole genome shotgun (WGS) entry which is preliminary data.</text>
</comment>
<dbReference type="PANTHER" id="PTHR35559:SF1">
    <property type="entry name" value="CHITIN-BINDING TYPE-4 DOMAIN-CONTAINING PROTEIN"/>
    <property type="match status" value="1"/>
</dbReference>
<sequence>MVFKTTFAFLVVAALAMLCTLTPQAEAHSWVDCVDWKPASGKNKWTKGKCLGYARRYPFKKAFAKLDSDYPSRHYQQDSKNLKKGHETAPACSDRRAGEEPGADETRPSKVGDAYYKSSGSNKNWGRMTVTSVGDTLCVRWPAKNHAKESSPPPVVINWMKDDGKKNHPQSVLNKHFLTKLNYKNCDSGKSEDVRACGGCFKVPSGSPGMYLMQWRWMLNKGEYYTSCADVQVVKK</sequence>
<gene>
    <name evidence="3" type="ORF">BGZ99_003336</name>
</gene>
<evidence type="ECO:0000313" key="3">
    <source>
        <dbReference type="EMBL" id="KAG0322468.1"/>
    </source>
</evidence>
<proteinExistence type="predicted"/>
<evidence type="ECO:0000256" key="2">
    <source>
        <dbReference type="SAM" id="SignalP"/>
    </source>
</evidence>
<dbReference type="OrthoDB" id="165036at2759"/>
<protein>
    <recommendedName>
        <fullName evidence="5">Secreted protein</fullName>
    </recommendedName>
</protein>
<evidence type="ECO:0000256" key="1">
    <source>
        <dbReference type="SAM" id="MobiDB-lite"/>
    </source>
</evidence>
<feature type="compositionally biased region" description="Basic and acidic residues" evidence="1">
    <location>
        <begin position="70"/>
        <end position="110"/>
    </location>
</feature>
<feature type="region of interest" description="Disordered" evidence="1">
    <location>
        <begin position="70"/>
        <end position="115"/>
    </location>
</feature>
<keyword evidence="2" id="KW-0732">Signal</keyword>